<evidence type="ECO:0008006" key="3">
    <source>
        <dbReference type="Google" id="ProtNLM"/>
    </source>
</evidence>
<accession>A0A151S279</accession>
<dbReference type="Proteomes" id="UP000075243">
    <property type="component" value="Unassembled WGS sequence"/>
</dbReference>
<sequence>MERRRNDPTLFTSTNATNSFWRRMAAPGSAAAAGGTAKATVAEQISQAVQSTSNLLHLMQDSSPAQAELIKLPKNLLAKVSTIKNTEQVLQQLPGVISSLDAHMENGLQKCEPSLV</sequence>
<protein>
    <recommendedName>
        <fullName evidence="3">Tobamovirus multiplication protein 2B</fullName>
    </recommendedName>
</protein>
<reference evidence="1" key="1">
    <citation type="journal article" date="2012" name="Nat. Biotechnol.">
        <title>Draft genome sequence of pigeonpea (Cajanus cajan), an orphan legume crop of resource-poor farmers.</title>
        <authorList>
            <person name="Varshney R.K."/>
            <person name="Chen W."/>
            <person name="Li Y."/>
            <person name="Bharti A.K."/>
            <person name="Saxena R.K."/>
            <person name="Schlueter J.A."/>
            <person name="Donoghue M.T."/>
            <person name="Azam S."/>
            <person name="Fan G."/>
            <person name="Whaley A.M."/>
            <person name="Farmer A.D."/>
            <person name="Sheridan J."/>
            <person name="Iwata A."/>
            <person name="Tuteja R."/>
            <person name="Penmetsa R.V."/>
            <person name="Wu W."/>
            <person name="Upadhyaya H.D."/>
            <person name="Yang S.P."/>
            <person name="Shah T."/>
            <person name="Saxena K.B."/>
            <person name="Michael T."/>
            <person name="McCombie W.R."/>
            <person name="Yang B."/>
            <person name="Zhang G."/>
            <person name="Yang H."/>
            <person name="Wang J."/>
            <person name="Spillane C."/>
            <person name="Cook D.R."/>
            <person name="May G.D."/>
            <person name="Xu X."/>
            <person name="Jackson S.A."/>
        </authorList>
    </citation>
    <scope>NUCLEOTIDE SEQUENCE [LARGE SCALE GENOMIC DNA]</scope>
</reference>
<organism evidence="1 2">
    <name type="scientific">Cajanus cajan</name>
    <name type="common">Pigeon pea</name>
    <name type="synonym">Cajanus indicus</name>
    <dbReference type="NCBI Taxonomy" id="3821"/>
    <lineage>
        <taxon>Eukaryota</taxon>
        <taxon>Viridiplantae</taxon>
        <taxon>Streptophyta</taxon>
        <taxon>Embryophyta</taxon>
        <taxon>Tracheophyta</taxon>
        <taxon>Spermatophyta</taxon>
        <taxon>Magnoliopsida</taxon>
        <taxon>eudicotyledons</taxon>
        <taxon>Gunneridae</taxon>
        <taxon>Pentapetalae</taxon>
        <taxon>rosids</taxon>
        <taxon>fabids</taxon>
        <taxon>Fabales</taxon>
        <taxon>Fabaceae</taxon>
        <taxon>Papilionoideae</taxon>
        <taxon>50 kb inversion clade</taxon>
        <taxon>NPAAA clade</taxon>
        <taxon>indigoferoid/millettioid clade</taxon>
        <taxon>Phaseoleae</taxon>
        <taxon>Cajanus</taxon>
    </lineage>
</organism>
<proteinExistence type="predicted"/>
<name>A0A151S279_CAJCA</name>
<dbReference type="OMA" id="EPGNQSQ"/>
<dbReference type="Gramene" id="C.cajan_29701.t">
    <property type="protein sequence ID" value="C.cajan_29701.t"/>
    <property type="gene ID" value="C.cajan_29701"/>
</dbReference>
<evidence type="ECO:0000313" key="1">
    <source>
        <dbReference type="EMBL" id="KYP48900.1"/>
    </source>
</evidence>
<keyword evidence="2" id="KW-1185">Reference proteome</keyword>
<gene>
    <name evidence="1" type="ORF">KK1_029385</name>
</gene>
<dbReference type="AlphaFoldDB" id="A0A151S279"/>
<evidence type="ECO:0000313" key="2">
    <source>
        <dbReference type="Proteomes" id="UP000075243"/>
    </source>
</evidence>
<dbReference type="EMBL" id="KQ483488">
    <property type="protein sequence ID" value="KYP48900.1"/>
    <property type="molecule type" value="Genomic_DNA"/>
</dbReference>